<evidence type="ECO:0000256" key="2">
    <source>
        <dbReference type="ARBA" id="ARBA00019577"/>
    </source>
</evidence>
<protein>
    <recommendedName>
        <fullName evidence="2">Biogenesis of lysosome-related organelles complex 1 subunit 1</fullName>
    </recommendedName>
</protein>
<dbReference type="AlphaFoldDB" id="A0A8J5E8T8"/>
<dbReference type="InterPro" id="IPR009395">
    <property type="entry name" value="BLOC1S1"/>
</dbReference>
<name>A0A8J5E8T8_ZINOF</name>
<accession>A0A8J5E8T8</accession>
<gene>
    <name evidence="4" type="ORF">ZIOFF_074993</name>
</gene>
<evidence type="ECO:0000313" key="5">
    <source>
        <dbReference type="Proteomes" id="UP000734854"/>
    </source>
</evidence>
<dbReference type="EMBL" id="JACMSC010000077">
    <property type="protein sequence ID" value="KAG6467190.1"/>
    <property type="molecule type" value="Genomic_DNA"/>
</dbReference>
<proteinExistence type="inferred from homology"/>
<evidence type="ECO:0000313" key="4">
    <source>
        <dbReference type="EMBL" id="KAG6467190.1"/>
    </source>
</evidence>
<feature type="region of interest" description="Disordered" evidence="3">
    <location>
        <begin position="1"/>
        <end position="31"/>
    </location>
</feature>
<dbReference type="Pfam" id="PF06320">
    <property type="entry name" value="GCN5L1"/>
    <property type="match status" value="1"/>
</dbReference>
<evidence type="ECO:0000256" key="1">
    <source>
        <dbReference type="ARBA" id="ARBA00007133"/>
    </source>
</evidence>
<sequence length="199" mass="22397">MFKGHYPANTWPGVPGQELRRGTQAKGSDQEFRVNARSGCPGQEGRVITSGIRKKGKESFLPSKIPGAMEGVKTEVGSLESSLLQIVQEHQRRSICIREKTDKAKKDALQTAIRVSELLVETVNGKVEGTFINEKRIELEIRALVSTIMRYKKQTDQWLAASHAMNTVIKEIGDFENWMKIMDFDCKTINAAIRNIHQI</sequence>
<organism evidence="4 5">
    <name type="scientific">Zingiber officinale</name>
    <name type="common">Ginger</name>
    <name type="synonym">Amomum zingiber</name>
    <dbReference type="NCBI Taxonomy" id="94328"/>
    <lineage>
        <taxon>Eukaryota</taxon>
        <taxon>Viridiplantae</taxon>
        <taxon>Streptophyta</taxon>
        <taxon>Embryophyta</taxon>
        <taxon>Tracheophyta</taxon>
        <taxon>Spermatophyta</taxon>
        <taxon>Magnoliopsida</taxon>
        <taxon>Liliopsida</taxon>
        <taxon>Zingiberales</taxon>
        <taxon>Zingiberaceae</taxon>
        <taxon>Zingiber</taxon>
    </lineage>
</organism>
<evidence type="ECO:0000256" key="3">
    <source>
        <dbReference type="SAM" id="MobiDB-lite"/>
    </source>
</evidence>
<dbReference type="GO" id="GO:0016197">
    <property type="term" value="P:endosomal transport"/>
    <property type="evidence" value="ECO:0007669"/>
    <property type="project" value="TreeGrafter"/>
</dbReference>
<reference evidence="4 5" key="1">
    <citation type="submission" date="2020-08" db="EMBL/GenBank/DDBJ databases">
        <title>Plant Genome Project.</title>
        <authorList>
            <person name="Zhang R.-G."/>
        </authorList>
    </citation>
    <scope>NUCLEOTIDE SEQUENCE [LARGE SCALE GENOMIC DNA]</scope>
    <source>
        <tissue evidence="4">Rhizome</tissue>
    </source>
</reference>
<comment type="similarity">
    <text evidence="1">Belongs to the BLOC1S1 family.</text>
</comment>
<dbReference type="PANTHER" id="PTHR13073:SF0">
    <property type="entry name" value="BIOGENESIS OF LYSOSOME-RELATED ORGANELLES COMPLEX 1 SUBUNIT 1"/>
    <property type="match status" value="1"/>
</dbReference>
<dbReference type="Proteomes" id="UP000734854">
    <property type="component" value="Unassembled WGS sequence"/>
</dbReference>
<comment type="caution">
    <text evidence="4">The sequence shown here is derived from an EMBL/GenBank/DDBJ whole genome shotgun (WGS) entry which is preliminary data.</text>
</comment>
<keyword evidence="5" id="KW-1185">Reference proteome</keyword>
<dbReference type="PANTHER" id="PTHR13073">
    <property type="entry name" value="BLOC-1 COMPLEX SUBUNIT 1"/>
    <property type="match status" value="1"/>
</dbReference>
<dbReference type="GO" id="GO:0031083">
    <property type="term" value="C:BLOC-1 complex"/>
    <property type="evidence" value="ECO:0007669"/>
    <property type="project" value="InterPro"/>
</dbReference>